<feature type="region of interest" description="Disordered" evidence="12">
    <location>
        <begin position="1"/>
        <end position="57"/>
    </location>
</feature>
<feature type="region of interest" description="Disordered" evidence="12">
    <location>
        <begin position="123"/>
        <end position="243"/>
    </location>
</feature>
<keyword evidence="4" id="KW-0805">Transcription regulation</keyword>
<dbReference type="GO" id="GO:0006914">
    <property type="term" value="P:autophagy"/>
    <property type="evidence" value="ECO:0007669"/>
    <property type="project" value="UniProtKB-KW"/>
</dbReference>
<feature type="compositionally biased region" description="Basic residues" evidence="12">
    <location>
        <begin position="150"/>
        <end position="161"/>
    </location>
</feature>
<dbReference type="GO" id="GO:0000978">
    <property type="term" value="F:RNA polymerase II cis-regulatory region sequence-specific DNA binding"/>
    <property type="evidence" value="ECO:0007669"/>
    <property type="project" value="TreeGrafter"/>
</dbReference>
<evidence type="ECO:0000256" key="3">
    <source>
        <dbReference type="ARBA" id="ARBA00023006"/>
    </source>
</evidence>
<keyword evidence="2" id="KW-0963">Cytoplasm</keyword>
<dbReference type="FunFam" id="1.10.10.10:FF:000032">
    <property type="entry name" value="Forkhead box protein O4"/>
    <property type="match status" value="1"/>
</dbReference>
<evidence type="ECO:0000313" key="14">
    <source>
        <dbReference type="Ensembl" id="ENSBIXP00000029511.1"/>
    </source>
</evidence>
<dbReference type="InterPro" id="IPR032067">
    <property type="entry name" value="FOXO-TAD"/>
</dbReference>
<evidence type="ECO:0000256" key="9">
    <source>
        <dbReference type="ARBA" id="ARBA00034895"/>
    </source>
</evidence>
<feature type="compositionally biased region" description="Polar residues" evidence="12">
    <location>
        <begin position="202"/>
        <end position="214"/>
    </location>
</feature>
<keyword evidence="3" id="KW-0072">Autophagy</keyword>
<protein>
    <recommendedName>
        <fullName evidence="8">Forkhead box protein O1</fullName>
    </recommendedName>
    <alternativeName>
        <fullName evidence="9">Forkhead box protein O1A</fullName>
    </alternativeName>
    <alternativeName>
        <fullName evidence="10">Forkhead in rhabdomyosarcoma</fullName>
    </alternativeName>
</protein>
<dbReference type="PANTHER" id="PTHR45767">
    <property type="entry name" value="FORKHEAD BOX PROTEIN O"/>
    <property type="match status" value="1"/>
</dbReference>
<feature type="compositionally biased region" description="Low complexity" evidence="12">
    <location>
        <begin position="42"/>
        <end position="52"/>
    </location>
</feature>
<dbReference type="GO" id="GO:0005634">
    <property type="term" value="C:nucleus"/>
    <property type="evidence" value="ECO:0007669"/>
    <property type="project" value="UniProtKB-SubCell"/>
</dbReference>
<dbReference type="PROSITE" id="PS00658">
    <property type="entry name" value="FORK_HEAD_2"/>
    <property type="match status" value="1"/>
</dbReference>
<dbReference type="Proteomes" id="UP000314981">
    <property type="component" value="Unassembled WGS sequence"/>
</dbReference>
<dbReference type="InterPro" id="IPR001766">
    <property type="entry name" value="Fork_head_dom"/>
</dbReference>
<dbReference type="InterPro" id="IPR030456">
    <property type="entry name" value="TF_fork_head_CS_2"/>
</dbReference>
<keyword evidence="15" id="KW-1185">Reference proteome</keyword>
<evidence type="ECO:0000256" key="7">
    <source>
        <dbReference type="ARBA" id="ARBA00023242"/>
    </source>
</evidence>
<evidence type="ECO:0000256" key="12">
    <source>
        <dbReference type="SAM" id="MobiDB-lite"/>
    </source>
</evidence>
<dbReference type="SUPFAM" id="SSF46785">
    <property type="entry name" value="Winged helix' DNA-binding domain"/>
    <property type="match status" value="1"/>
</dbReference>
<dbReference type="PROSITE" id="PS50039">
    <property type="entry name" value="FORK_HEAD_3"/>
    <property type="match status" value="1"/>
</dbReference>
<dbReference type="Ensembl" id="ENSBIXT00000006902.1">
    <property type="protein sequence ID" value="ENSBIXP00000029511.1"/>
    <property type="gene ID" value="ENSBIXG00000011177.1"/>
</dbReference>
<dbReference type="InterPro" id="IPR036388">
    <property type="entry name" value="WH-like_DNA-bd_sf"/>
</dbReference>
<comment type="subcellular location">
    <subcellularLocation>
        <location evidence="1">Cytoplasm</location>
    </subcellularLocation>
    <subcellularLocation>
        <location evidence="11">Nucleus</location>
    </subcellularLocation>
</comment>
<dbReference type="GO" id="GO:0000981">
    <property type="term" value="F:DNA-binding transcription factor activity, RNA polymerase II-specific"/>
    <property type="evidence" value="ECO:0007669"/>
    <property type="project" value="TreeGrafter"/>
</dbReference>
<evidence type="ECO:0000256" key="6">
    <source>
        <dbReference type="ARBA" id="ARBA00023163"/>
    </source>
</evidence>
<evidence type="ECO:0000256" key="2">
    <source>
        <dbReference type="ARBA" id="ARBA00022490"/>
    </source>
</evidence>
<evidence type="ECO:0000256" key="5">
    <source>
        <dbReference type="ARBA" id="ARBA00023125"/>
    </source>
</evidence>
<reference evidence="14" key="2">
    <citation type="submission" date="2025-08" db="UniProtKB">
        <authorList>
            <consortium name="Ensembl"/>
        </authorList>
    </citation>
    <scope>IDENTIFICATION</scope>
</reference>
<feature type="DNA-binding region" description="Fork-head" evidence="11">
    <location>
        <begin position="58"/>
        <end position="140"/>
    </location>
</feature>
<accession>A0A4W2E039</accession>
<name>A0A4W2E039_BOBOX</name>
<dbReference type="Pfam" id="PF16676">
    <property type="entry name" value="FOXO-TAD"/>
    <property type="match status" value="1"/>
</dbReference>
<evidence type="ECO:0000256" key="11">
    <source>
        <dbReference type="PROSITE-ProRule" id="PRU00089"/>
    </source>
</evidence>
<dbReference type="SMART" id="SM00339">
    <property type="entry name" value="FH"/>
    <property type="match status" value="1"/>
</dbReference>
<reference evidence="15" key="1">
    <citation type="submission" date="2018-11" db="EMBL/GenBank/DDBJ databases">
        <title>Haplotype-resolved cattle genomes.</title>
        <authorList>
            <person name="Low W.Y."/>
            <person name="Tearle R."/>
            <person name="Bickhart D.M."/>
            <person name="Rosen B.D."/>
            <person name="Koren S."/>
            <person name="Rhie A."/>
            <person name="Hiendleder S."/>
            <person name="Phillippy A.M."/>
            <person name="Smith T.P.L."/>
            <person name="Williams J.L."/>
        </authorList>
    </citation>
    <scope>NUCLEOTIDE SEQUENCE [LARGE SCALE GENOMIC DNA]</scope>
</reference>
<dbReference type="PANTHER" id="PTHR45767:SF3">
    <property type="entry name" value="FORKHEAD BOX PROTEIN O4"/>
    <property type="match status" value="1"/>
</dbReference>
<organism evidence="14 15">
    <name type="scientific">Bos indicus x Bos taurus</name>
    <name type="common">Hybrid cattle</name>
    <dbReference type="NCBI Taxonomy" id="30522"/>
    <lineage>
        <taxon>Eukaryota</taxon>
        <taxon>Metazoa</taxon>
        <taxon>Chordata</taxon>
        <taxon>Craniata</taxon>
        <taxon>Vertebrata</taxon>
        <taxon>Euteleostomi</taxon>
        <taxon>Mammalia</taxon>
        <taxon>Eutheria</taxon>
        <taxon>Laurasiatheria</taxon>
        <taxon>Artiodactyla</taxon>
        <taxon>Ruminantia</taxon>
        <taxon>Pecora</taxon>
        <taxon>Bovidae</taxon>
        <taxon>Bovinae</taxon>
        <taxon>Bos</taxon>
    </lineage>
</organism>
<evidence type="ECO:0000256" key="10">
    <source>
        <dbReference type="ARBA" id="ARBA00034898"/>
    </source>
</evidence>
<keyword evidence="6" id="KW-0804">Transcription</keyword>
<evidence type="ECO:0000259" key="13">
    <source>
        <dbReference type="PROSITE" id="PS50039"/>
    </source>
</evidence>
<dbReference type="AlphaFoldDB" id="A0A4W2E039"/>
<dbReference type="PRINTS" id="PR00053">
    <property type="entry name" value="FORKHEAD"/>
</dbReference>
<dbReference type="Gene3D" id="1.10.10.10">
    <property type="entry name" value="Winged helix-like DNA-binding domain superfamily/Winged helix DNA-binding domain"/>
    <property type="match status" value="1"/>
</dbReference>
<feature type="domain" description="Fork-head" evidence="13">
    <location>
        <begin position="58"/>
        <end position="140"/>
    </location>
</feature>
<evidence type="ECO:0000256" key="8">
    <source>
        <dbReference type="ARBA" id="ARBA00034871"/>
    </source>
</evidence>
<proteinExistence type="predicted"/>
<keyword evidence="7 11" id="KW-0539">Nucleus</keyword>
<evidence type="ECO:0000313" key="15">
    <source>
        <dbReference type="Proteomes" id="UP000314981"/>
    </source>
</evidence>
<dbReference type="Pfam" id="PF00250">
    <property type="entry name" value="Forkhead"/>
    <property type="match status" value="1"/>
</dbReference>
<evidence type="ECO:0000256" key="4">
    <source>
        <dbReference type="ARBA" id="ARBA00023015"/>
    </source>
</evidence>
<reference evidence="14" key="3">
    <citation type="submission" date="2025-09" db="UniProtKB">
        <authorList>
            <consortium name="Ensembl"/>
        </authorList>
    </citation>
    <scope>IDENTIFICATION</scope>
</reference>
<dbReference type="GO" id="GO:0005737">
    <property type="term" value="C:cytoplasm"/>
    <property type="evidence" value="ECO:0007669"/>
    <property type="project" value="UniProtKB-SubCell"/>
</dbReference>
<gene>
    <name evidence="14" type="primary">FOXO4</name>
</gene>
<sequence>MDPVNENSAREAAAIVDLDPDFEPQSRPRSCTWPLPRPELAPEPSEASEVESGLGEKAIESAPEKRLTLAQIYEWMVRTVPYFKDKGDSNSSAGWKNSIRHNLSLHSKFIKVHNEATGKSSWWMLNPEGGKSGKAPRRRAASMDSSSRLLRGRSKTPKKKPAVLPAPREGATPRSPAGHFAKWSGSPCSRNREEADAWSTFRPRSSSNASTVSTRPSPREPEPEVLAEEEMPASASGYAGGVPPTLKEDLELLDGLNLTSPHSLLSRSSLSGFSLQHPGVPGPLHTYSTSLFSPAEGPLSAGEGCFSSSQSLEALLTSDTPPPPADVLMTQVDPILSQAPTLLLLGGPSSSKLGTGGGLCPKPLEAAGPSGLVPTLPMIAPAPPPVMGGAPVPKPLGAPVLTPPTEAPSQDRMPQDLDLDIYMENLECDMDNIINDLMDGDEGLDFNFEPDP</sequence>
<evidence type="ECO:0000256" key="1">
    <source>
        <dbReference type="ARBA" id="ARBA00004496"/>
    </source>
</evidence>
<keyword evidence="5 11" id="KW-0238">DNA-binding</keyword>
<dbReference type="InterPro" id="IPR036390">
    <property type="entry name" value="WH_DNA-bd_sf"/>
</dbReference>